<proteinExistence type="inferred from homology"/>
<feature type="transmembrane region" description="Helical" evidence="16">
    <location>
        <begin position="72"/>
        <end position="93"/>
    </location>
</feature>
<accession>A0A518BZI3</accession>
<dbReference type="GO" id="GO:0008360">
    <property type="term" value="P:regulation of cell shape"/>
    <property type="evidence" value="ECO:0007669"/>
    <property type="project" value="UniProtKB-KW"/>
</dbReference>
<evidence type="ECO:0000256" key="16">
    <source>
        <dbReference type="SAM" id="Phobius"/>
    </source>
</evidence>
<dbReference type="Pfam" id="PF01098">
    <property type="entry name" value="FTSW_RODA_SPOVE"/>
    <property type="match status" value="1"/>
</dbReference>
<feature type="transmembrane region" description="Helical" evidence="16">
    <location>
        <begin position="42"/>
        <end position="63"/>
    </location>
</feature>
<feature type="transmembrane region" description="Helical" evidence="16">
    <location>
        <begin position="298"/>
        <end position="318"/>
    </location>
</feature>
<evidence type="ECO:0000256" key="7">
    <source>
        <dbReference type="ARBA" id="ARBA00022989"/>
    </source>
</evidence>
<dbReference type="GO" id="GO:0032153">
    <property type="term" value="C:cell division site"/>
    <property type="evidence" value="ECO:0007669"/>
    <property type="project" value="TreeGrafter"/>
</dbReference>
<comment type="similarity">
    <text evidence="11">Belongs to the SEDS family. FtsW subfamily.</text>
</comment>
<feature type="transmembrane region" description="Helical" evidence="16">
    <location>
        <begin position="330"/>
        <end position="352"/>
    </location>
</feature>
<evidence type="ECO:0000256" key="9">
    <source>
        <dbReference type="ARBA" id="ARBA00032370"/>
    </source>
</evidence>
<organism evidence="17 18">
    <name type="scientific">Mucisphaera calidilacus</name>
    <dbReference type="NCBI Taxonomy" id="2527982"/>
    <lineage>
        <taxon>Bacteria</taxon>
        <taxon>Pseudomonadati</taxon>
        <taxon>Planctomycetota</taxon>
        <taxon>Phycisphaerae</taxon>
        <taxon>Phycisphaerales</taxon>
        <taxon>Phycisphaeraceae</taxon>
        <taxon>Mucisphaera</taxon>
    </lineage>
</organism>
<evidence type="ECO:0000256" key="3">
    <source>
        <dbReference type="ARBA" id="ARBA00022679"/>
    </source>
</evidence>
<keyword evidence="2" id="KW-0328">Glycosyltransferase</keyword>
<dbReference type="AlphaFoldDB" id="A0A518BZI3"/>
<feature type="transmembrane region" description="Helical" evidence="16">
    <location>
        <begin position="268"/>
        <end position="291"/>
    </location>
</feature>
<evidence type="ECO:0000313" key="18">
    <source>
        <dbReference type="Proteomes" id="UP000320386"/>
    </source>
</evidence>
<evidence type="ECO:0000256" key="1">
    <source>
        <dbReference type="ARBA" id="ARBA00004141"/>
    </source>
</evidence>
<evidence type="ECO:0000256" key="15">
    <source>
        <dbReference type="ARBA" id="ARBA00049902"/>
    </source>
</evidence>
<feature type="transmembrane region" description="Helical" evidence="16">
    <location>
        <begin position="162"/>
        <end position="179"/>
    </location>
</feature>
<keyword evidence="3 17" id="KW-0808">Transferase</keyword>
<evidence type="ECO:0000256" key="13">
    <source>
        <dbReference type="ARBA" id="ARBA00041418"/>
    </source>
</evidence>
<dbReference type="PANTHER" id="PTHR30474">
    <property type="entry name" value="CELL CYCLE PROTEIN"/>
    <property type="match status" value="1"/>
</dbReference>
<feature type="transmembrane region" description="Helical" evidence="16">
    <location>
        <begin position="133"/>
        <end position="156"/>
    </location>
</feature>
<keyword evidence="8 16" id="KW-0472">Membrane</keyword>
<evidence type="ECO:0000313" key="17">
    <source>
        <dbReference type="EMBL" id="QDU72376.1"/>
    </source>
</evidence>
<evidence type="ECO:0000256" key="6">
    <source>
        <dbReference type="ARBA" id="ARBA00022984"/>
    </source>
</evidence>
<evidence type="ECO:0000256" key="14">
    <source>
        <dbReference type="ARBA" id="ARBA00044770"/>
    </source>
</evidence>
<reference evidence="17 18" key="1">
    <citation type="submission" date="2019-02" db="EMBL/GenBank/DDBJ databases">
        <title>Deep-cultivation of Planctomycetes and their phenomic and genomic characterization uncovers novel biology.</title>
        <authorList>
            <person name="Wiegand S."/>
            <person name="Jogler M."/>
            <person name="Boedeker C."/>
            <person name="Pinto D."/>
            <person name="Vollmers J."/>
            <person name="Rivas-Marin E."/>
            <person name="Kohn T."/>
            <person name="Peeters S.H."/>
            <person name="Heuer A."/>
            <person name="Rast P."/>
            <person name="Oberbeckmann S."/>
            <person name="Bunk B."/>
            <person name="Jeske O."/>
            <person name="Meyerdierks A."/>
            <person name="Storesund J.E."/>
            <person name="Kallscheuer N."/>
            <person name="Luecker S."/>
            <person name="Lage O.M."/>
            <person name="Pohl T."/>
            <person name="Merkel B.J."/>
            <person name="Hornburger P."/>
            <person name="Mueller R.-W."/>
            <person name="Bruemmer F."/>
            <person name="Labrenz M."/>
            <person name="Spormann A.M."/>
            <person name="Op den Camp H."/>
            <person name="Overmann J."/>
            <person name="Amann R."/>
            <person name="Jetten M.S.M."/>
            <person name="Mascher T."/>
            <person name="Medema M.H."/>
            <person name="Devos D.P."/>
            <person name="Kaster A.-K."/>
            <person name="Ovreas L."/>
            <person name="Rohde M."/>
            <person name="Galperin M.Y."/>
            <person name="Jogler C."/>
        </authorList>
    </citation>
    <scope>NUCLEOTIDE SEQUENCE [LARGE SCALE GENOMIC DNA]</scope>
    <source>
        <strain evidence="17 18">Pan265</strain>
    </source>
</reference>
<dbReference type="InterPro" id="IPR001182">
    <property type="entry name" value="FtsW/RodA"/>
</dbReference>
<keyword evidence="7 16" id="KW-1133">Transmembrane helix</keyword>
<keyword evidence="18" id="KW-1185">Reference proteome</keyword>
<sequence>MQGAALGLLAIGWVMVHSAGVSLHSVSDEGASIGWLTSRHTLYALIAVAALLLAPMIDVRAIYRHHSWRNPLFWVVIASLALVVLTMVPGWGVRVNGATRWLRLLGVQFQPSELVKWTLLGALAWWGARRASVLSSVSLGLVPPLVLMAVSCGLIAPQDLGSAALIGVVAVAILLAAGARFWQVGLLAIVGVAGVVAMAVTTPYRFRRLTAFLDPWADPAGAGYHPIEAMTAFAHGGVWGTGLGNSVRKYYLPEDTTDFLFPILTEELGLLGAATVIVLLLIVLWAGYAVLRSCNDLFGRLFALGVLLTFGLQALMNLAVVTCLMPTKGIALPLLSAGGTGWIVTAFALGLVAGLDRGGRVVGVASEPELVVEPDPKPVARRRLPMRARRTRRDRAAIGGLVASVIEARSSERPS</sequence>
<dbReference type="EC" id="2.4.99.28" evidence="14"/>
<dbReference type="Proteomes" id="UP000320386">
    <property type="component" value="Chromosome"/>
</dbReference>
<evidence type="ECO:0000256" key="12">
    <source>
        <dbReference type="ARBA" id="ARBA00041185"/>
    </source>
</evidence>
<keyword evidence="5" id="KW-0133">Cell shape</keyword>
<evidence type="ECO:0000256" key="5">
    <source>
        <dbReference type="ARBA" id="ARBA00022960"/>
    </source>
</evidence>
<comment type="catalytic activity">
    <reaction evidence="15">
        <text>[GlcNAc-(1-&gt;4)-Mur2Ac(oyl-L-Ala-gamma-D-Glu-L-Lys-D-Ala-D-Ala)](n)-di-trans,octa-cis-undecaprenyl diphosphate + beta-D-GlcNAc-(1-&gt;4)-Mur2Ac(oyl-L-Ala-gamma-D-Glu-L-Lys-D-Ala-D-Ala)-di-trans,octa-cis-undecaprenyl diphosphate = [GlcNAc-(1-&gt;4)-Mur2Ac(oyl-L-Ala-gamma-D-Glu-L-Lys-D-Ala-D-Ala)](n+1)-di-trans,octa-cis-undecaprenyl diphosphate + di-trans,octa-cis-undecaprenyl diphosphate + H(+)</text>
        <dbReference type="Rhea" id="RHEA:23708"/>
        <dbReference type="Rhea" id="RHEA-COMP:9602"/>
        <dbReference type="Rhea" id="RHEA-COMP:9603"/>
        <dbReference type="ChEBI" id="CHEBI:15378"/>
        <dbReference type="ChEBI" id="CHEBI:58405"/>
        <dbReference type="ChEBI" id="CHEBI:60033"/>
        <dbReference type="ChEBI" id="CHEBI:78435"/>
        <dbReference type="EC" id="2.4.99.28"/>
    </reaction>
</comment>
<gene>
    <name evidence="17" type="primary">ftsW</name>
    <name evidence="17" type="ORF">Pan265_22410</name>
</gene>
<dbReference type="PANTHER" id="PTHR30474:SF2">
    <property type="entry name" value="PEPTIDOGLYCAN GLYCOSYLTRANSFERASE FTSW-RELATED"/>
    <property type="match status" value="1"/>
</dbReference>
<dbReference type="GO" id="GO:0051301">
    <property type="term" value="P:cell division"/>
    <property type="evidence" value="ECO:0007669"/>
    <property type="project" value="InterPro"/>
</dbReference>
<feature type="transmembrane region" description="Helical" evidence="16">
    <location>
        <begin position="186"/>
        <end position="206"/>
    </location>
</feature>
<protein>
    <recommendedName>
        <fullName evidence="12">Probable peptidoglycan glycosyltransferase FtsW</fullName>
        <ecNumber evidence="14">2.4.99.28</ecNumber>
    </recommendedName>
    <alternativeName>
        <fullName evidence="13">Cell division protein FtsW</fullName>
    </alternativeName>
    <alternativeName>
        <fullName evidence="10">Cell wall polymerase</fullName>
    </alternativeName>
    <alternativeName>
        <fullName evidence="9">Peptidoglycan polymerase</fullName>
    </alternativeName>
</protein>
<evidence type="ECO:0000256" key="10">
    <source>
        <dbReference type="ARBA" id="ARBA00033270"/>
    </source>
</evidence>
<dbReference type="GO" id="GO:0009252">
    <property type="term" value="P:peptidoglycan biosynthetic process"/>
    <property type="evidence" value="ECO:0007669"/>
    <property type="project" value="UniProtKB-KW"/>
</dbReference>
<keyword evidence="4 16" id="KW-0812">Transmembrane</keyword>
<evidence type="ECO:0000256" key="8">
    <source>
        <dbReference type="ARBA" id="ARBA00023136"/>
    </source>
</evidence>
<name>A0A518BZI3_9BACT</name>
<dbReference type="KEGG" id="mcad:Pan265_22410"/>
<evidence type="ECO:0000256" key="2">
    <source>
        <dbReference type="ARBA" id="ARBA00022676"/>
    </source>
</evidence>
<dbReference type="GO" id="GO:0008955">
    <property type="term" value="F:peptidoglycan glycosyltransferase activity"/>
    <property type="evidence" value="ECO:0007669"/>
    <property type="project" value="UniProtKB-EC"/>
</dbReference>
<keyword evidence="6" id="KW-0573">Peptidoglycan synthesis</keyword>
<comment type="subcellular location">
    <subcellularLocation>
        <location evidence="1">Membrane</location>
        <topology evidence="1">Multi-pass membrane protein</topology>
    </subcellularLocation>
</comment>
<evidence type="ECO:0000256" key="4">
    <source>
        <dbReference type="ARBA" id="ARBA00022692"/>
    </source>
</evidence>
<evidence type="ECO:0000256" key="11">
    <source>
        <dbReference type="ARBA" id="ARBA00038053"/>
    </source>
</evidence>
<dbReference type="EMBL" id="CP036280">
    <property type="protein sequence ID" value="QDU72376.1"/>
    <property type="molecule type" value="Genomic_DNA"/>
</dbReference>
<dbReference type="GO" id="GO:0005886">
    <property type="term" value="C:plasma membrane"/>
    <property type="evidence" value="ECO:0007669"/>
    <property type="project" value="TreeGrafter"/>
</dbReference>
<dbReference type="GO" id="GO:0015648">
    <property type="term" value="F:lipid-linked peptidoglycan transporter activity"/>
    <property type="evidence" value="ECO:0007669"/>
    <property type="project" value="TreeGrafter"/>
</dbReference>